<dbReference type="RefSeq" id="WP_345400471.1">
    <property type="nucleotide sequence ID" value="NZ_BAABLA010000100.1"/>
</dbReference>
<name>A0ABW2BXY8_9PSEU</name>
<accession>A0ABW2BXY8</accession>
<organism evidence="1 2">
    <name type="scientific">Haloechinothrix salitolerans</name>
    <dbReference type="NCBI Taxonomy" id="926830"/>
    <lineage>
        <taxon>Bacteria</taxon>
        <taxon>Bacillati</taxon>
        <taxon>Actinomycetota</taxon>
        <taxon>Actinomycetes</taxon>
        <taxon>Pseudonocardiales</taxon>
        <taxon>Pseudonocardiaceae</taxon>
        <taxon>Haloechinothrix</taxon>
    </lineage>
</organism>
<keyword evidence="2" id="KW-1185">Reference proteome</keyword>
<dbReference type="Proteomes" id="UP001596337">
    <property type="component" value="Unassembled WGS sequence"/>
</dbReference>
<comment type="caution">
    <text evidence="1">The sequence shown here is derived from an EMBL/GenBank/DDBJ whole genome shotgun (WGS) entry which is preliminary data.</text>
</comment>
<dbReference type="EMBL" id="JBHSXX010000001">
    <property type="protein sequence ID" value="MFC6867718.1"/>
    <property type="molecule type" value="Genomic_DNA"/>
</dbReference>
<gene>
    <name evidence="1" type="ORF">ACFQGD_11220</name>
</gene>
<sequence>MTTPETSGQPATAAGTTDTVIQTVRLLCGHEFRYWISRTLAESGFARIGAAWRCVTCDPTGDTKPRITAVHNVPATDHVPGVYPCGAPLPRTRRVATRDLRPGMRLLLPHVMDLGRPVRTVARVTENGMVNQHDEPLVNVHYAESADENWGAANSGCWDSEWHVIEPDAPAH</sequence>
<proteinExistence type="predicted"/>
<evidence type="ECO:0000313" key="1">
    <source>
        <dbReference type="EMBL" id="MFC6867718.1"/>
    </source>
</evidence>
<evidence type="ECO:0000313" key="2">
    <source>
        <dbReference type="Proteomes" id="UP001596337"/>
    </source>
</evidence>
<protein>
    <submittedName>
        <fullName evidence="1">Uncharacterized protein</fullName>
    </submittedName>
</protein>
<reference evidence="2" key="1">
    <citation type="journal article" date="2019" name="Int. J. Syst. Evol. Microbiol.">
        <title>The Global Catalogue of Microorganisms (GCM) 10K type strain sequencing project: providing services to taxonomists for standard genome sequencing and annotation.</title>
        <authorList>
            <consortium name="The Broad Institute Genomics Platform"/>
            <consortium name="The Broad Institute Genome Sequencing Center for Infectious Disease"/>
            <person name="Wu L."/>
            <person name="Ma J."/>
        </authorList>
    </citation>
    <scope>NUCLEOTIDE SEQUENCE [LARGE SCALE GENOMIC DNA]</scope>
    <source>
        <strain evidence="2">KCTC 32255</strain>
    </source>
</reference>